<dbReference type="KEGG" id="vg:16605735"/>
<dbReference type="Proteomes" id="UP000204584">
    <property type="component" value="Segment"/>
</dbReference>
<evidence type="ECO:0000313" key="4">
    <source>
        <dbReference type="Proteomes" id="UP000204584"/>
    </source>
</evidence>
<evidence type="ECO:0000256" key="1">
    <source>
        <dbReference type="SAM" id="MobiDB-lite"/>
    </source>
</evidence>
<feature type="transmembrane region" description="Helical" evidence="2">
    <location>
        <begin position="273"/>
        <end position="293"/>
    </location>
</feature>
<evidence type="ECO:0000313" key="3">
    <source>
        <dbReference type="EMBL" id="AGO83948.1"/>
    </source>
</evidence>
<feature type="region of interest" description="Disordered" evidence="1">
    <location>
        <begin position="155"/>
        <end position="232"/>
    </location>
</feature>
<dbReference type="GeneID" id="16605735"/>
<organism evidence="3 4">
    <name type="scientific">Pandoravirus salinus</name>
    <dbReference type="NCBI Taxonomy" id="1349410"/>
    <lineage>
        <taxon>Viruses</taxon>
        <taxon>Pandoravirus</taxon>
    </lineage>
</organism>
<keyword evidence="2" id="KW-0472">Membrane</keyword>
<dbReference type="EMBL" id="KC977571">
    <property type="protein sequence ID" value="AGO83948.1"/>
    <property type="molecule type" value="Genomic_DNA"/>
</dbReference>
<keyword evidence="4" id="KW-1185">Reference proteome</keyword>
<accession>S4VUC6</accession>
<feature type="compositionally biased region" description="Low complexity" evidence="1">
    <location>
        <begin position="193"/>
        <end position="219"/>
    </location>
</feature>
<proteinExistence type="predicted"/>
<dbReference type="RefSeq" id="YP_008437014.1">
    <property type="nucleotide sequence ID" value="NC_022098.1"/>
</dbReference>
<gene>
    <name evidence="3" type="ORF">psal_cds_322</name>
</gene>
<protein>
    <submittedName>
        <fullName evidence="3">Uncharacterized protein</fullName>
    </submittedName>
</protein>
<sequence>MCVGAWVQRRDGLEGRRARASLADRRQRRGKRWRNGALRMSSTGSYRPEAWAYADQRGVRTGAGVPVDLGGGPPNDNSNSSNGGHAAGCASAYYDRHAAADYADECARPCAVTLTPRARWSPPQTSALYDQGQPATPDMALIIERLLDDLDREREARARAEGRTSVTATASSLTTTTPATTATHAVQFGPSGQSTAVVTQQTAQPQSQQQQPQVQHQYLLPPPPPVSSNATSVPPVVMVAPAPTAGLVGSGATATPNATSAPAPPGTTSNRTLLLALIPIVVIALLFAAWVVWRLSGIERRLTAVAAHAVSTAPPPLVSPVVSPVVTGPAPAPATSAPQRGGMLAVDTNNQYYYARPITS</sequence>
<evidence type="ECO:0000256" key="2">
    <source>
        <dbReference type="SAM" id="Phobius"/>
    </source>
</evidence>
<keyword evidence="2" id="KW-0812">Transmembrane</keyword>
<feature type="compositionally biased region" description="Low complexity" evidence="1">
    <location>
        <begin position="164"/>
        <end position="185"/>
    </location>
</feature>
<keyword evidence="2" id="KW-1133">Transmembrane helix</keyword>
<name>S4VUC6_9VIRU</name>
<reference evidence="3 4" key="1">
    <citation type="journal article" date="2013" name="Science">
        <title>Pandoraviruses: amoeba viruses with genomes up to 2.5 Mb reaching that of parasitic eukaryotes.</title>
        <authorList>
            <person name="Philippe N."/>
            <person name="Legendre M."/>
            <person name="Doutre G."/>
            <person name="Coute Y."/>
            <person name="Poirot O."/>
            <person name="Lescot M."/>
            <person name="Arslan D."/>
            <person name="Seltzer V."/>
            <person name="Bertaux L."/>
            <person name="Bruley C."/>
            <person name="Garin J."/>
            <person name="Claverie J.M."/>
            <person name="Abergel C."/>
        </authorList>
    </citation>
    <scope>NUCLEOTIDE SEQUENCE [LARGE SCALE GENOMIC DNA]</scope>
</reference>